<protein>
    <submittedName>
        <fullName evidence="2">Uncharacterized protein</fullName>
    </submittedName>
</protein>
<organism evidence="2 4">
    <name type="scientific">Paraburkholderia madseniana</name>
    <dbReference type="NCBI Taxonomy" id="2599607"/>
    <lineage>
        <taxon>Bacteria</taxon>
        <taxon>Pseudomonadati</taxon>
        <taxon>Pseudomonadota</taxon>
        <taxon>Betaproteobacteria</taxon>
        <taxon>Burkholderiales</taxon>
        <taxon>Burkholderiaceae</taxon>
        <taxon>Paraburkholderia</taxon>
    </lineage>
</organism>
<keyword evidence="3" id="KW-1185">Reference proteome</keyword>
<dbReference type="EMBL" id="JAMXWF010000093">
    <property type="protein sequence ID" value="MDQ6414150.1"/>
    <property type="molecule type" value="Genomic_DNA"/>
</dbReference>
<comment type="caution">
    <text evidence="2">The sequence shown here is derived from an EMBL/GenBank/DDBJ whole genome shotgun (WGS) entry which is preliminary data.</text>
</comment>
<evidence type="ECO:0000313" key="1">
    <source>
        <dbReference type="EMBL" id="MCX4152338.1"/>
    </source>
</evidence>
<gene>
    <name evidence="2" type="ORF">NIE36_44370</name>
    <name evidence="1" type="ORF">OSB80_44480</name>
</gene>
<reference evidence="2" key="1">
    <citation type="submission" date="2022-06" db="EMBL/GenBank/DDBJ databases">
        <title>PHB producers.</title>
        <authorList>
            <person name="Besaury L."/>
        </authorList>
    </citation>
    <scope>NUCLEOTIDE SEQUENCE</scope>
    <source>
        <strain evidence="2 3">SEWS6</strain>
    </source>
</reference>
<proteinExistence type="predicted"/>
<accession>A0AAP5BPI9</accession>
<evidence type="ECO:0000313" key="4">
    <source>
        <dbReference type="Proteomes" id="UP001242288"/>
    </source>
</evidence>
<sequence length="73" mass="8004">MSDAAVPMVFLVLSIHDEYGHAVFHEAFSTRKKADDYVDASRPSEGLYVEGYALDSAQPPCRTFVGGPWKPAT</sequence>
<dbReference type="Proteomes" id="UP001242288">
    <property type="component" value="Unassembled WGS sequence"/>
</dbReference>
<dbReference type="EMBL" id="JAPKHW010000093">
    <property type="protein sequence ID" value="MCX4152338.1"/>
    <property type="molecule type" value="Genomic_DNA"/>
</dbReference>
<name>A0AAP5BPI9_9BURK</name>
<evidence type="ECO:0000313" key="2">
    <source>
        <dbReference type="EMBL" id="MDQ6414150.1"/>
    </source>
</evidence>
<dbReference type="AlphaFoldDB" id="A0AAP5BPI9"/>
<evidence type="ECO:0000313" key="3">
    <source>
        <dbReference type="Proteomes" id="UP001209412"/>
    </source>
</evidence>
<dbReference type="Proteomes" id="UP001209412">
    <property type="component" value="Unassembled WGS sequence"/>
</dbReference>
<dbReference type="RefSeq" id="WP_266243687.1">
    <property type="nucleotide sequence ID" value="NZ_JAMXWF010000093.1"/>
</dbReference>